<protein>
    <submittedName>
        <fullName evidence="11">Lupus La protein homolog</fullName>
    </submittedName>
</protein>
<feature type="compositionally biased region" description="Basic residues" evidence="6">
    <location>
        <begin position="327"/>
        <end position="347"/>
    </location>
</feature>
<evidence type="ECO:0000256" key="1">
    <source>
        <dbReference type="ARBA" id="ARBA00004123"/>
    </source>
</evidence>
<dbReference type="Pfam" id="PF05383">
    <property type="entry name" value="La"/>
    <property type="match status" value="1"/>
</dbReference>
<dbReference type="RefSeq" id="XP_022103725.1">
    <property type="nucleotide sequence ID" value="XM_022248033.1"/>
</dbReference>
<proteinExistence type="predicted"/>
<dbReference type="PANTHER" id="PTHR22792:SF166">
    <property type="entry name" value="LUPUS LA PROTEIN HOMOLOG"/>
    <property type="match status" value="1"/>
</dbReference>
<dbReference type="GO" id="GO:0005829">
    <property type="term" value="C:cytosol"/>
    <property type="evidence" value="ECO:0007669"/>
    <property type="project" value="TreeGrafter"/>
</dbReference>
<keyword evidence="3" id="KW-0539">Nucleus</keyword>
<keyword evidence="10" id="KW-1185">Reference proteome</keyword>
<feature type="compositionally biased region" description="Basic and acidic residues" evidence="6">
    <location>
        <begin position="389"/>
        <end position="399"/>
    </location>
</feature>
<comment type="subcellular location">
    <subcellularLocation>
        <location evidence="1">Nucleus</location>
    </subcellularLocation>
</comment>
<dbReference type="SUPFAM" id="SSF46785">
    <property type="entry name" value="Winged helix' DNA-binding domain"/>
    <property type="match status" value="1"/>
</dbReference>
<dbReference type="GO" id="GO:0008033">
    <property type="term" value="P:tRNA processing"/>
    <property type="evidence" value="ECO:0007669"/>
    <property type="project" value="TreeGrafter"/>
</dbReference>
<dbReference type="InterPro" id="IPR000504">
    <property type="entry name" value="RRM_dom"/>
</dbReference>
<sequence>MSDNGVKEPSELEKKIIRQIEYYFGDVNLKRDRFLQEKIKEDDGWVPLETMIKFNRLKALTEDFSVITAALEKSTANLMEISEDRNKIRRLPSKPLPQDTTEYRRNVREKSVYCKGFPLDAEVGQIQDFLDRFGETEHVMMRRDRENKFKGSVFATFRDKESSTKFLREEGLKYGETELIKMTKENYFLKKVEERKQKREEEKLKKQQEKERKEREAIEAQKAEFGDYEKGCILHFSSASDQMSREDLKEFFSEYGTVSWIDFVRGQTEGHIRFDKDTPAASVLEKAKAANDNKLTVRGCDLETRVLEGEEEEIHWAKIHENMSMVRLKKQQGRKGKFNKGRPAKTKGPRDTGVKYQGKKTVFKDDSDEEEGEAASGSEAEQQEAEAPEESKGTKRPLDEPEEQSEETPAKQIKTGEETS</sequence>
<gene>
    <name evidence="11" type="primary">LOC110986278</name>
</gene>
<dbReference type="AlphaFoldDB" id="A0A8B7ZFT2"/>
<dbReference type="SMART" id="SM00715">
    <property type="entry name" value="LA"/>
    <property type="match status" value="1"/>
</dbReference>
<evidence type="ECO:0000256" key="5">
    <source>
        <dbReference type="SAM" id="Coils"/>
    </source>
</evidence>
<dbReference type="InterPro" id="IPR036388">
    <property type="entry name" value="WH-like_DNA-bd_sf"/>
</dbReference>
<dbReference type="GO" id="GO:1990904">
    <property type="term" value="C:ribonucleoprotein complex"/>
    <property type="evidence" value="ECO:0007669"/>
    <property type="project" value="UniProtKB-UniRule"/>
</dbReference>
<feature type="domain" description="HTH La-type RNA-binding" evidence="8">
    <location>
        <begin position="6"/>
        <end position="98"/>
    </location>
</feature>
<evidence type="ECO:0000259" key="7">
    <source>
        <dbReference type="PROSITE" id="PS50102"/>
    </source>
</evidence>
<evidence type="ECO:0000259" key="9">
    <source>
        <dbReference type="PROSITE" id="PS51939"/>
    </source>
</evidence>
<feature type="coiled-coil region" evidence="5">
    <location>
        <begin position="189"/>
        <end position="224"/>
    </location>
</feature>
<dbReference type="OMA" id="QFERSIY"/>
<dbReference type="Proteomes" id="UP000694845">
    <property type="component" value="Unplaced"/>
</dbReference>
<dbReference type="GeneID" id="110986278"/>
<dbReference type="PROSITE" id="PS50102">
    <property type="entry name" value="RRM"/>
    <property type="match status" value="2"/>
</dbReference>
<dbReference type="GO" id="GO:0045727">
    <property type="term" value="P:positive regulation of translation"/>
    <property type="evidence" value="ECO:0007669"/>
    <property type="project" value="TreeGrafter"/>
</dbReference>
<dbReference type="PROSITE" id="PS50961">
    <property type="entry name" value="HTH_LA"/>
    <property type="match status" value="1"/>
</dbReference>
<dbReference type="KEGG" id="aplc:110986278"/>
<feature type="domain" description="RRM" evidence="7">
    <location>
        <begin position="232"/>
        <end position="319"/>
    </location>
</feature>
<dbReference type="PROSITE" id="PS51939">
    <property type="entry name" value="XRRM"/>
    <property type="match status" value="1"/>
</dbReference>
<dbReference type="InterPro" id="IPR045180">
    <property type="entry name" value="La_dom_prot"/>
</dbReference>
<reference evidence="11" key="1">
    <citation type="submission" date="2025-08" db="UniProtKB">
        <authorList>
            <consortium name="RefSeq"/>
        </authorList>
    </citation>
    <scope>IDENTIFICATION</scope>
</reference>
<dbReference type="CDD" id="cd12541">
    <property type="entry name" value="RRM2_La"/>
    <property type="match status" value="1"/>
</dbReference>
<dbReference type="Gene3D" id="1.10.10.10">
    <property type="entry name" value="Winged helix-like DNA-binding domain superfamily/Winged helix DNA-binding domain"/>
    <property type="match status" value="1"/>
</dbReference>
<evidence type="ECO:0000259" key="8">
    <source>
        <dbReference type="PROSITE" id="PS50961"/>
    </source>
</evidence>
<dbReference type="InterPro" id="IPR002344">
    <property type="entry name" value="Lupus_La"/>
</dbReference>
<dbReference type="Gene3D" id="3.30.70.330">
    <property type="match status" value="2"/>
</dbReference>
<dbReference type="PANTHER" id="PTHR22792">
    <property type="entry name" value="LUPUS LA PROTEIN-RELATED"/>
    <property type="match status" value="1"/>
</dbReference>
<evidence type="ECO:0000313" key="10">
    <source>
        <dbReference type="Proteomes" id="UP000694845"/>
    </source>
</evidence>
<feature type="region of interest" description="Disordered" evidence="6">
    <location>
        <begin position="325"/>
        <end position="420"/>
    </location>
</feature>
<feature type="domain" description="RRM" evidence="7">
    <location>
        <begin position="110"/>
        <end position="185"/>
    </location>
</feature>
<feature type="domain" description="XRRM" evidence="9">
    <location>
        <begin position="227"/>
        <end position="353"/>
    </location>
</feature>
<dbReference type="GO" id="GO:0010494">
    <property type="term" value="C:cytoplasmic stress granule"/>
    <property type="evidence" value="ECO:0007669"/>
    <property type="project" value="TreeGrafter"/>
</dbReference>
<dbReference type="InterPro" id="IPR036390">
    <property type="entry name" value="WH_DNA-bd_sf"/>
</dbReference>
<dbReference type="CDD" id="cd12291">
    <property type="entry name" value="RRM1_La"/>
    <property type="match status" value="1"/>
</dbReference>
<dbReference type="Pfam" id="PF00076">
    <property type="entry name" value="RRM_1"/>
    <property type="match status" value="1"/>
</dbReference>
<keyword evidence="5" id="KW-0175">Coiled coil</keyword>
<dbReference type="InterPro" id="IPR014886">
    <property type="entry name" value="La_xRRM"/>
</dbReference>
<dbReference type="SMART" id="SM00360">
    <property type="entry name" value="RRM"/>
    <property type="match status" value="2"/>
</dbReference>
<organism evidence="10 11">
    <name type="scientific">Acanthaster planci</name>
    <name type="common">Crown-of-thorns starfish</name>
    <dbReference type="NCBI Taxonomy" id="133434"/>
    <lineage>
        <taxon>Eukaryota</taxon>
        <taxon>Metazoa</taxon>
        <taxon>Echinodermata</taxon>
        <taxon>Eleutherozoa</taxon>
        <taxon>Asterozoa</taxon>
        <taxon>Asteroidea</taxon>
        <taxon>Valvatacea</taxon>
        <taxon>Valvatida</taxon>
        <taxon>Acanthasteridae</taxon>
        <taxon>Acanthaster</taxon>
    </lineage>
</organism>
<keyword evidence="2 4" id="KW-0694">RNA-binding</keyword>
<evidence type="ECO:0000256" key="4">
    <source>
        <dbReference type="PROSITE-ProRule" id="PRU00332"/>
    </source>
</evidence>
<evidence type="ECO:0000313" key="11">
    <source>
        <dbReference type="RefSeq" id="XP_022103725.1"/>
    </source>
</evidence>
<dbReference type="InterPro" id="IPR035979">
    <property type="entry name" value="RBD_domain_sf"/>
</dbReference>
<evidence type="ECO:0000256" key="2">
    <source>
        <dbReference type="ARBA" id="ARBA00022884"/>
    </source>
</evidence>
<dbReference type="GO" id="GO:0005634">
    <property type="term" value="C:nucleus"/>
    <property type="evidence" value="ECO:0007669"/>
    <property type="project" value="UniProtKB-SubCell"/>
</dbReference>
<dbReference type="GO" id="GO:0003729">
    <property type="term" value="F:mRNA binding"/>
    <property type="evidence" value="ECO:0007669"/>
    <property type="project" value="TreeGrafter"/>
</dbReference>
<evidence type="ECO:0000256" key="3">
    <source>
        <dbReference type="ARBA" id="ARBA00023242"/>
    </source>
</evidence>
<dbReference type="CDD" id="cd08028">
    <property type="entry name" value="LARP_3"/>
    <property type="match status" value="1"/>
</dbReference>
<dbReference type="InterPro" id="IPR006630">
    <property type="entry name" value="La_HTH"/>
</dbReference>
<dbReference type="SUPFAM" id="SSF54928">
    <property type="entry name" value="RNA-binding domain, RBD"/>
    <property type="match status" value="1"/>
</dbReference>
<dbReference type="CTD" id="6741"/>
<dbReference type="OrthoDB" id="439993at2759"/>
<name>A0A8B7ZFT2_ACAPL</name>
<accession>A0A8B7ZFT2</accession>
<dbReference type="InterPro" id="IPR012677">
    <property type="entry name" value="Nucleotide-bd_a/b_plait_sf"/>
</dbReference>
<evidence type="ECO:0000256" key="6">
    <source>
        <dbReference type="SAM" id="MobiDB-lite"/>
    </source>
</evidence>
<dbReference type="Pfam" id="PF08777">
    <property type="entry name" value="RRM_3"/>
    <property type="match status" value="1"/>
</dbReference>
<dbReference type="PRINTS" id="PR00302">
    <property type="entry name" value="LUPUSLA"/>
</dbReference>